<gene>
    <name evidence="7" type="ORF">JOM49_001968</name>
</gene>
<sequence>MQGFRGAAVLRDLIGSAGAGDAAIAAAVARIGADEVAGILVDELLNRAELQAIPQLAERPLVVLFELTAPGGPVRHWVQVGGGKTTHGPDDLGSAHATVDLPLTELVRVVFGPRGEGELKGHRIRWRDFEDQAALAADMHVVPVLQHLLSGTTRQPVDLAGLSLRQGSDKWGLHFYSQHYERHFEPYRDRPLTVLELGIGGYQDPAAGGGSLRTWKRFLPRALVFGVDIFDKSGVAEQRIYPIKGDQSDPAFLESLAAEIGPIDIVIDDGSHYCPHVVTAFHTLYKHVAPGGLYVIEDLQTSYWPGYGGSSENRNDPATSMGLLKELVDGLNHAEYQLEGYEPSEYDLTIAGMHFYHNLAVLEKGRNEEASLPRWVGRERVV</sequence>
<feature type="domain" description="Methyltransferase MycE N-terminal" evidence="6">
    <location>
        <begin position="11"/>
        <end position="116"/>
    </location>
</feature>
<dbReference type="SUPFAM" id="SSF53335">
    <property type="entry name" value="S-adenosyl-L-methionine-dependent methyltransferases"/>
    <property type="match status" value="1"/>
</dbReference>
<evidence type="ECO:0000256" key="4">
    <source>
        <dbReference type="ARBA" id="ARBA00022691"/>
    </source>
</evidence>
<accession>A0ABS4PM03</accession>
<keyword evidence="8" id="KW-1185">Reference proteome</keyword>
<dbReference type="Gene3D" id="3.30.1050.30">
    <property type="match status" value="1"/>
</dbReference>
<keyword evidence="5" id="KW-0045">Antibiotic biosynthesis</keyword>
<dbReference type="EMBL" id="JAGGMS010000001">
    <property type="protein sequence ID" value="MBP2180442.1"/>
    <property type="molecule type" value="Genomic_DNA"/>
</dbReference>
<comment type="caution">
    <text evidence="7">The sequence shown here is derived from an EMBL/GenBank/DDBJ whole genome shotgun (WGS) entry which is preliminary data.</text>
</comment>
<keyword evidence="2" id="KW-0489">Methyltransferase</keyword>
<evidence type="ECO:0000256" key="3">
    <source>
        <dbReference type="ARBA" id="ARBA00022679"/>
    </source>
</evidence>
<organism evidence="7 8">
    <name type="scientific">Amycolatopsis magusensis</name>
    <dbReference type="NCBI Taxonomy" id="882444"/>
    <lineage>
        <taxon>Bacteria</taxon>
        <taxon>Bacillati</taxon>
        <taxon>Actinomycetota</taxon>
        <taxon>Actinomycetes</taxon>
        <taxon>Pseudonocardiales</taxon>
        <taxon>Pseudonocardiaceae</taxon>
        <taxon>Amycolatopsis</taxon>
    </lineage>
</organism>
<evidence type="ECO:0000259" key="6">
    <source>
        <dbReference type="Pfam" id="PF17843"/>
    </source>
</evidence>
<dbReference type="Gene3D" id="3.40.50.150">
    <property type="entry name" value="Vaccinia Virus protein VP39"/>
    <property type="match status" value="1"/>
</dbReference>
<evidence type="ECO:0000256" key="5">
    <source>
        <dbReference type="ARBA" id="ARBA00023194"/>
    </source>
</evidence>
<protein>
    <recommendedName>
        <fullName evidence="6">Methyltransferase MycE N-terminal domain-containing protein</fullName>
    </recommendedName>
</protein>
<proteinExistence type="predicted"/>
<keyword evidence="4" id="KW-0949">S-adenosyl-L-methionine</keyword>
<dbReference type="Pfam" id="PF17843">
    <property type="entry name" value="MycE_N"/>
    <property type="match status" value="1"/>
</dbReference>
<comment type="pathway">
    <text evidence="1">Antibiotic biosynthesis.</text>
</comment>
<reference evidence="7 8" key="1">
    <citation type="submission" date="2021-03" db="EMBL/GenBank/DDBJ databases">
        <title>Sequencing the genomes of 1000 actinobacteria strains.</title>
        <authorList>
            <person name="Klenk H.-P."/>
        </authorList>
    </citation>
    <scope>NUCLEOTIDE SEQUENCE [LARGE SCALE GENOMIC DNA]</scope>
    <source>
        <strain evidence="7 8">DSM 45510</strain>
    </source>
</reference>
<dbReference type="InterPro" id="IPR040800">
    <property type="entry name" value="MycE_N"/>
</dbReference>
<dbReference type="Proteomes" id="UP000741013">
    <property type="component" value="Unassembled WGS sequence"/>
</dbReference>
<evidence type="ECO:0000256" key="1">
    <source>
        <dbReference type="ARBA" id="ARBA00004792"/>
    </source>
</evidence>
<keyword evidence="3" id="KW-0808">Transferase</keyword>
<evidence type="ECO:0000256" key="2">
    <source>
        <dbReference type="ARBA" id="ARBA00022603"/>
    </source>
</evidence>
<evidence type="ECO:0000313" key="7">
    <source>
        <dbReference type="EMBL" id="MBP2180442.1"/>
    </source>
</evidence>
<dbReference type="RefSeq" id="WP_209664012.1">
    <property type="nucleotide sequence ID" value="NZ_JAGGMS010000001.1"/>
</dbReference>
<evidence type="ECO:0000313" key="8">
    <source>
        <dbReference type="Proteomes" id="UP000741013"/>
    </source>
</evidence>
<dbReference type="InterPro" id="IPR029063">
    <property type="entry name" value="SAM-dependent_MTases_sf"/>
</dbReference>
<name>A0ABS4PM03_9PSEU</name>